<dbReference type="Gene3D" id="3.40.50.1460">
    <property type="match status" value="1"/>
</dbReference>
<dbReference type="Proteomes" id="UP001174909">
    <property type="component" value="Unassembled WGS sequence"/>
</dbReference>
<feature type="domain" description="Gingipain" evidence="1">
    <location>
        <begin position="2"/>
        <end position="262"/>
    </location>
</feature>
<organism evidence="2 3">
    <name type="scientific">Geodia barretti</name>
    <name type="common">Barrett's horny sponge</name>
    <dbReference type="NCBI Taxonomy" id="519541"/>
    <lineage>
        <taxon>Eukaryota</taxon>
        <taxon>Metazoa</taxon>
        <taxon>Porifera</taxon>
        <taxon>Demospongiae</taxon>
        <taxon>Heteroscleromorpha</taxon>
        <taxon>Tetractinellida</taxon>
        <taxon>Astrophorina</taxon>
        <taxon>Geodiidae</taxon>
        <taxon>Geodia</taxon>
    </lineage>
</organism>
<accession>A0AA35WWM3</accession>
<sequence length="944" mass="104442">MDQRFVNISGEDALPDMLIGRLSVQTPEELVTMVEKIINYEKNLKTGLWQGTLIQVADDHTDNPSDGVFEASRNELIQEVIPVGYDTRQIYLRKIKSPERTRAQIRAAINRGALAIEYTGHGGIQTWADEAIFHSEDVVGLRNRYLPFVITTTCLNGQFDKPQQVGNFCLSEQFLLGKYGAIAALSATRLTYGTANAEFDKDLFESLFGVGREPKLVINGEDGLPSTVGHIVADAKISFISRIRNTQWIPGAEQYTLFGDPASHLARPELDIKVELERIALNKAHDIVIKANEVGTTEGPKIGVPGREPVGVNFTIASDFSTESLSAFATFANHFDDNVNNDLVQRTGGRVWKGEYGTIRIDVPNSALPGGGVARVFAYDDTRAAIGGTRFWIDTPVVHDIRETLDIKVTDTLSISVLVVDDKGPAGIRSIKVLWDDTATFKDEIVQMIPARVPLGDVPLGGQWYELERNIPLPQGGRQVRYRLLITDSTGQEFAIPSKTERNIVRVPEGPNIAIGTDEADRAPIRYAFDEEKKGYQLIGEIVNIGGRPVRFDIEVVFAEGNPDVEGDSVIDEDAEIIGSVTIKPTDWVDGTYALQRVTATLDLDKPLVTGVHKIYVLADPDDPGIEDEITGNIQESRQFDNKQHVSFIVNEFNYKPQGELTAFSLDRVFDIHFPANALDAEPQNKAGIPLSVSSQLPTDPAQPDLQFAPIPRVAALRRGLIRQGTEVAQYYEPAFRTGVTTLKKPAELKLRFDVSALGDTVREETLLQPNNPAFKTALTEIANQLAIYAWQADFSAWRRLSSQINYTSEGDDFLLENYVTPTQMENASEQELEAAAITINPNLTPAGTWVLLFLDADEYEVFLKRKGESIIQKLDKSGQLDNPFRESGFGLALRIPRKESTPIGVNYTFEFADILAFETDYDPEGDVILTARGMPISAMVTPR</sequence>
<evidence type="ECO:0000259" key="1">
    <source>
        <dbReference type="Pfam" id="PF01364"/>
    </source>
</evidence>
<evidence type="ECO:0000313" key="3">
    <source>
        <dbReference type="Proteomes" id="UP001174909"/>
    </source>
</evidence>
<dbReference type="InterPro" id="IPR001769">
    <property type="entry name" value="Gingipain"/>
</dbReference>
<name>A0AA35WWM3_GEOBA</name>
<dbReference type="SUPFAM" id="SSF52129">
    <property type="entry name" value="Caspase-like"/>
    <property type="match status" value="1"/>
</dbReference>
<evidence type="ECO:0000313" key="2">
    <source>
        <dbReference type="EMBL" id="CAI8029307.1"/>
    </source>
</evidence>
<dbReference type="InterPro" id="IPR029030">
    <property type="entry name" value="Caspase-like_dom_sf"/>
</dbReference>
<dbReference type="Pfam" id="PF01364">
    <property type="entry name" value="Peptidase_C25"/>
    <property type="match status" value="1"/>
</dbReference>
<reference evidence="2" key="1">
    <citation type="submission" date="2023-03" db="EMBL/GenBank/DDBJ databases">
        <authorList>
            <person name="Steffen K."/>
            <person name="Cardenas P."/>
        </authorList>
    </citation>
    <scope>NUCLEOTIDE SEQUENCE</scope>
</reference>
<dbReference type="GO" id="GO:0006508">
    <property type="term" value="P:proteolysis"/>
    <property type="evidence" value="ECO:0007669"/>
    <property type="project" value="InterPro"/>
</dbReference>
<protein>
    <submittedName>
        <fullName evidence="2">Gingipain R1</fullName>
    </submittedName>
</protein>
<dbReference type="GO" id="GO:0008234">
    <property type="term" value="F:cysteine-type peptidase activity"/>
    <property type="evidence" value="ECO:0007669"/>
    <property type="project" value="InterPro"/>
</dbReference>
<proteinExistence type="predicted"/>
<dbReference type="EMBL" id="CASHTH010002395">
    <property type="protein sequence ID" value="CAI8029307.1"/>
    <property type="molecule type" value="Genomic_DNA"/>
</dbReference>
<dbReference type="AlphaFoldDB" id="A0AA35WWM3"/>
<gene>
    <name evidence="2" type="ORF">GBAR_LOCUS16654</name>
</gene>
<keyword evidence="3" id="KW-1185">Reference proteome</keyword>
<comment type="caution">
    <text evidence="2">The sequence shown here is derived from an EMBL/GenBank/DDBJ whole genome shotgun (WGS) entry which is preliminary data.</text>
</comment>